<evidence type="ECO:0000313" key="2">
    <source>
        <dbReference type="Proteomes" id="UP001480082"/>
    </source>
</evidence>
<sequence length="237" mass="26989">MLISHHILTQQHRSAVSATTSKLAFLCHDLIPTLRPDLVGAGIGETRYGSYLEHFVRIGVLRFRRGWRDVERSHAQGRRRRACGVPVSDALHPPRDRFAHGRDLPHRDRRTVCNLLFHHPSTKEPHPLGAHWRQALDEGVKRSKLVCAGRWGWMIEPLRAYLKTYPKLFESVTFTGLVSDEELIQYYRSASFGVFPSHIEGWGYGASECLDFGIPVIVSTAPSLIEERRHDAGDRPQ</sequence>
<accession>A0ACC6SX35</accession>
<organism evidence="1 2">
    <name type="scientific">Mesorhizobium australicum</name>
    <dbReference type="NCBI Taxonomy" id="536018"/>
    <lineage>
        <taxon>Bacteria</taxon>
        <taxon>Pseudomonadati</taxon>
        <taxon>Pseudomonadota</taxon>
        <taxon>Alphaproteobacteria</taxon>
        <taxon>Hyphomicrobiales</taxon>
        <taxon>Phyllobacteriaceae</taxon>
        <taxon>Mesorhizobium</taxon>
    </lineage>
</organism>
<gene>
    <name evidence="1" type="ORF">NKI81_10350</name>
</gene>
<dbReference type="EC" id="2.4.-.-" evidence="1"/>
<reference evidence="1 2" key="1">
    <citation type="journal article" date="2024" name="Proc. Natl. Acad. Sci. U.S.A.">
        <title>The evolutionary genomics of adaptation to stress in wild rhizobium bacteria.</title>
        <authorList>
            <person name="Kehlet-Delgado H."/>
            <person name="Montoya A.P."/>
            <person name="Jensen K.T."/>
            <person name="Wendlandt C.E."/>
            <person name="Dexheimer C."/>
            <person name="Roberts M."/>
            <person name="Torres Martinez L."/>
            <person name="Friesen M.L."/>
            <person name="Griffitts J.S."/>
            <person name="Porter S.S."/>
        </authorList>
    </citation>
    <scope>NUCLEOTIDE SEQUENCE [LARGE SCALE GENOMIC DNA]</scope>
    <source>
        <strain evidence="1 2">M0468</strain>
    </source>
</reference>
<comment type="caution">
    <text evidence="1">The sequence shown here is derived from an EMBL/GenBank/DDBJ whole genome shotgun (WGS) entry which is preliminary data.</text>
</comment>
<dbReference type="Proteomes" id="UP001480082">
    <property type="component" value="Unassembled WGS sequence"/>
</dbReference>
<keyword evidence="2" id="KW-1185">Reference proteome</keyword>
<protein>
    <submittedName>
        <fullName evidence="1">Glycosyltransferase</fullName>
        <ecNumber evidence="1">2.4.-.-</ecNumber>
    </submittedName>
</protein>
<proteinExistence type="predicted"/>
<evidence type="ECO:0000313" key="1">
    <source>
        <dbReference type="EMBL" id="MER9284352.1"/>
    </source>
</evidence>
<keyword evidence="1" id="KW-0808">Transferase</keyword>
<keyword evidence="1" id="KW-0328">Glycosyltransferase</keyword>
<dbReference type="EMBL" id="JAMYRI010000005">
    <property type="protein sequence ID" value="MER9284352.1"/>
    <property type="molecule type" value="Genomic_DNA"/>
</dbReference>
<name>A0ACC6SX35_9HYPH</name>